<keyword evidence="1" id="KW-0812">Transmembrane</keyword>
<dbReference type="EMBL" id="FQ790233">
    <property type="protein sequence ID" value="CBZ40222.1"/>
    <property type="molecule type" value="Genomic_DNA"/>
</dbReference>
<dbReference type="Proteomes" id="UP000008645">
    <property type="component" value="Chromosome"/>
</dbReference>
<dbReference type="HOGENOM" id="CLU_3082090_0_0_14"/>
<feature type="transmembrane region" description="Helical" evidence="1">
    <location>
        <begin position="7"/>
        <end position="28"/>
    </location>
</feature>
<evidence type="ECO:0000313" key="2">
    <source>
        <dbReference type="EMBL" id="CBZ40222.1"/>
    </source>
</evidence>
<evidence type="ECO:0000313" key="3">
    <source>
        <dbReference type="Proteomes" id="UP000008645"/>
    </source>
</evidence>
<name>F0V300_MYCS3</name>
<gene>
    <name evidence="2" type="ORF">MSUIS_01290</name>
</gene>
<sequence>MSALVKAAVIFTSFVGTTAGGLGVNYLINTNLDFLRATKKSWFWNYLFLNEW</sequence>
<proteinExistence type="predicted"/>
<accession>F0V300</accession>
<reference evidence="2 3" key="1">
    <citation type="journal article" date="2011" name="J. Bacteriol.">
        <title>Complete genome sequence of the hemotrophic Mycoplasma suis strain KI3806.</title>
        <authorList>
            <person name="Oehlerking J."/>
            <person name="Kube M."/>
            <person name="Felder K.M."/>
            <person name="Matter D."/>
            <person name="Wittenbrink M.M."/>
            <person name="Schwarzenbach S."/>
            <person name="Kramer M.M."/>
            <person name="Hoelzle K."/>
            <person name="Hoelzle L.E."/>
        </authorList>
    </citation>
    <scope>NUCLEOTIDE SEQUENCE [LARGE SCALE GENOMIC DNA]</scope>
    <source>
        <strain evidence="3">KI_3806</strain>
    </source>
</reference>
<protein>
    <submittedName>
        <fullName evidence="2">Uncharacterized protein</fullName>
    </submittedName>
</protein>
<keyword evidence="1" id="KW-0472">Membrane</keyword>
<organism evidence="2 3">
    <name type="scientific">Mycoplasma suis (strain KI_3806)</name>
    <dbReference type="NCBI Taxonomy" id="708248"/>
    <lineage>
        <taxon>Bacteria</taxon>
        <taxon>Bacillati</taxon>
        <taxon>Mycoplasmatota</taxon>
        <taxon>Mollicutes</taxon>
        <taxon>Mycoplasmataceae</taxon>
        <taxon>Mycoplasma</taxon>
    </lineage>
</organism>
<evidence type="ECO:0000256" key="1">
    <source>
        <dbReference type="SAM" id="Phobius"/>
    </source>
</evidence>
<dbReference type="RefSeq" id="WP_013608834.1">
    <property type="nucleotide sequence ID" value="NC_015153.1"/>
</dbReference>
<dbReference type="KEGG" id="msk:MSUIS_01290"/>
<dbReference type="AlphaFoldDB" id="F0V300"/>
<keyword evidence="1" id="KW-1133">Transmembrane helix</keyword>